<organism evidence="2 3">
    <name type="scientific">Vibrio sinaloensis DSM 21326</name>
    <dbReference type="NCBI Taxonomy" id="945550"/>
    <lineage>
        <taxon>Bacteria</taxon>
        <taxon>Pseudomonadati</taxon>
        <taxon>Pseudomonadota</taxon>
        <taxon>Gammaproteobacteria</taxon>
        <taxon>Vibrionales</taxon>
        <taxon>Vibrionaceae</taxon>
        <taxon>Vibrio</taxon>
        <taxon>Vibrio oreintalis group</taxon>
    </lineage>
</organism>
<accession>E8M710</accession>
<proteinExistence type="predicted"/>
<dbReference type="AlphaFoldDB" id="E8M710"/>
<dbReference type="Proteomes" id="UP000006228">
    <property type="component" value="Unassembled WGS sequence"/>
</dbReference>
<sequence>MDNYFGSKQANSARQTRDRADSIFANTSLPDS</sequence>
<comment type="caution">
    <text evidence="2">The sequence shown here is derived from an EMBL/GenBank/DDBJ whole genome shotgun (WGS) entry which is preliminary data.</text>
</comment>
<gene>
    <name evidence="2" type="ORF">VISI1226_04305</name>
</gene>
<feature type="compositionally biased region" description="Polar residues" evidence="1">
    <location>
        <begin position="1"/>
        <end position="14"/>
    </location>
</feature>
<evidence type="ECO:0000313" key="2">
    <source>
        <dbReference type="EMBL" id="EGA70209.1"/>
    </source>
</evidence>
<protein>
    <submittedName>
        <fullName evidence="2">Uncharacterized protein</fullName>
    </submittedName>
</protein>
<evidence type="ECO:0000313" key="3">
    <source>
        <dbReference type="Proteomes" id="UP000006228"/>
    </source>
</evidence>
<feature type="region of interest" description="Disordered" evidence="1">
    <location>
        <begin position="1"/>
        <end position="32"/>
    </location>
</feature>
<dbReference type="EMBL" id="AEVT01000061">
    <property type="protein sequence ID" value="EGA70209.1"/>
    <property type="molecule type" value="Genomic_DNA"/>
</dbReference>
<reference evidence="2 3" key="1">
    <citation type="journal article" date="2012" name="Int. J. Syst. Evol. Microbiol.">
        <title>Vibrio caribbeanicus sp. nov., isolated from the marine sponge Scleritoderma cyanea.</title>
        <authorList>
            <person name="Hoffmann M."/>
            <person name="Monday S.R."/>
            <person name="Allard M.W."/>
            <person name="Strain E.A."/>
            <person name="Whittaker P."/>
            <person name="Naum M."/>
            <person name="McCarthy P.J."/>
            <person name="Lopez J.V."/>
            <person name="Fischer M."/>
            <person name="Brown E.W."/>
        </authorList>
    </citation>
    <scope>NUCLEOTIDE SEQUENCE [LARGE SCALE GENOMIC DNA]</scope>
    <source>
        <strain evidence="3">DSMZ 21326</strain>
    </source>
</reference>
<name>E8M710_PHOS4</name>
<evidence type="ECO:0000256" key="1">
    <source>
        <dbReference type="SAM" id="MobiDB-lite"/>
    </source>
</evidence>